<feature type="transmembrane region" description="Helical" evidence="6">
    <location>
        <begin position="365"/>
        <end position="389"/>
    </location>
</feature>
<protein>
    <submittedName>
        <fullName evidence="7">Putative MATE family efflux protein</fullName>
    </submittedName>
</protein>
<sequence length="426" mass="44849">MHLALPAMIVLAAEPLYLVVDTALIGHLGATQLAALAIGGIVLAQVSGQFNFLAYGTTGRAARHYGRNDRAAAVREGVNASWLAVAIGLLAILAVQILAGPIARLIGGDNPVAVADAESWMRLAILGAPGILLALAGNGWMRGVQETRKPTTYVVAAFGISLVLLPIFVYVLGWGLMGSAVANVVAQLIGGGLFIRALLKEAHGPVRRTPHWPVMRAQLRTGRDLLIRTLALQGSFAAAAGVAARMSTETLGAHQIGLQLWMLCALVLDSVAIAAQSLVGEALGAGNKDHARRVALIIGRLGVATGVLLAIILLAIGPFAPHIFTSDPGVLTETAIMWWWLVGMQPLAGYVFAVDGILMGSGDVAILRTITIIASVFVYIPLAICALKFHWGIGGIWLGLTSFIVARLVVGWWRVRGDKWMIADAH</sequence>
<dbReference type="InterPro" id="IPR044644">
    <property type="entry name" value="DinF-like"/>
</dbReference>
<dbReference type="InterPro" id="IPR002528">
    <property type="entry name" value="MATE_fam"/>
</dbReference>
<comment type="caution">
    <text evidence="7">The sequence shown here is derived from an EMBL/GenBank/DDBJ whole genome shotgun (WGS) entry which is preliminary data.</text>
</comment>
<evidence type="ECO:0000256" key="4">
    <source>
        <dbReference type="ARBA" id="ARBA00022989"/>
    </source>
</evidence>
<feature type="transmembrane region" description="Helical" evidence="6">
    <location>
        <begin position="34"/>
        <end position="56"/>
    </location>
</feature>
<keyword evidence="5 6" id="KW-0472">Membrane</keyword>
<dbReference type="AlphaFoldDB" id="A0A2T1A4P5"/>
<organism evidence="7 8">
    <name type="scientific">Antricoccus suffuscus</name>
    <dbReference type="NCBI Taxonomy" id="1629062"/>
    <lineage>
        <taxon>Bacteria</taxon>
        <taxon>Bacillati</taxon>
        <taxon>Actinomycetota</taxon>
        <taxon>Actinomycetes</taxon>
        <taxon>Geodermatophilales</taxon>
        <taxon>Antricoccaceae</taxon>
        <taxon>Antricoccus</taxon>
    </lineage>
</organism>
<evidence type="ECO:0000313" key="8">
    <source>
        <dbReference type="Proteomes" id="UP000237752"/>
    </source>
</evidence>
<evidence type="ECO:0000313" key="7">
    <source>
        <dbReference type="EMBL" id="PRZ43572.1"/>
    </source>
</evidence>
<evidence type="ECO:0000256" key="3">
    <source>
        <dbReference type="ARBA" id="ARBA00022692"/>
    </source>
</evidence>
<dbReference type="Proteomes" id="UP000237752">
    <property type="component" value="Unassembled WGS sequence"/>
</dbReference>
<dbReference type="PANTHER" id="PTHR42893:SF46">
    <property type="entry name" value="PROTEIN DETOXIFICATION 44, CHLOROPLASTIC"/>
    <property type="match status" value="1"/>
</dbReference>
<feature type="transmembrane region" description="Helical" evidence="6">
    <location>
        <begin position="258"/>
        <end position="280"/>
    </location>
</feature>
<dbReference type="GO" id="GO:0005886">
    <property type="term" value="C:plasma membrane"/>
    <property type="evidence" value="ECO:0007669"/>
    <property type="project" value="TreeGrafter"/>
</dbReference>
<dbReference type="NCBIfam" id="TIGR00797">
    <property type="entry name" value="matE"/>
    <property type="match status" value="1"/>
</dbReference>
<evidence type="ECO:0000256" key="1">
    <source>
        <dbReference type="ARBA" id="ARBA00004141"/>
    </source>
</evidence>
<keyword evidence="4 6" id="KW-1133">Transmembrane helix</keyword>
<evidence type="ECO:0000256" key="5">
    <source>
        <dbReference type="ARBA" id="ARBA00023136"/>
    </source>
</evidence>
<proteinExistence type="inferred from homology"/>
<dbReference type="GO" id="GO:0015297">
    <property type="term" value="F:antiporter activity"/>
    <property type="evidence" value="ECO:0007669"/>
    <property type="project" value="InterPro"/>
</dbReference>
<keyword evidence="8" id="KW-1185">Reference proteome</keyword>
<dbReference type="GO" id="GO:0042910">
    <property type="term" value="F:xenobiotic transmembrane transporter activity"/>
    <property type="evidence" value="ECO:0007669"/>
    <property type="project" value="InterPro"/>
</dbReference>
<feature type="transmembrane region" description="Helical" evidence="6">
    <location>
        <begin position="301"/>
        <end position="324"/>
    </location>
</feature>
<feature type="transmembrane region" description="Helical" evidence="6">
    <location>
        <begin position="119"/>
        <end position="141"/>
    </location>
</feature>
<dbReference type="Pfam" id="PF01554">
    <property type="entry name" value="MatE"/>
    <property type="match status" value="2"/>
</dbReference>
<feature type="transmembrane region" description="Helical" evidence="6">
    <location>
        <begin position="395"/>
        <end position="413"/>
    </location>
</feature>
<dbReference type="EMBL" id="PVUE01000002">
    <property type="protein sequence ID" value="PRZ43572.1"/>
    <property type="molecule type" value="Genomic_DNA"/>
</dbReference>
<feature type="transmembrane region" description="Helical" evidence="6">
    <location>
        <begin position="77"/>
        <end position="99"/>
    </location>
</feature>
<evidence type="ECO:0000256" key="2">
    <source>
        <dbReference type="ARBA" id="ARBA00010199"/>
    </source>
</evidence>
<name>A0A2T1A4P5_9ACTN</name>
<comment type="similarity">
    <text evidence="2">Belongs to the multi antimicrobial extrusion (MATE) (TC 2.A.66.1) family.</text>
</comment>
<dbReference type="CDD" id="cd13136">
    <property type="entry name" value="MATE_DinF_like"/>
    <property type="match status" value="1"/>
</dbReference>
<dbReference type="PANTHER" id="PTHR42893">
    <property type="entry name" value="PROTEIN DETOXIFICATION 44, CHLOROPLASTIC-RELATED"/>
    <property type="match status" value="1"/>
</dbReference>
<evidence type="ECO:0000256" key="6">
    <source>
        <dbReference type="SAM" id="Phobius"/>
    </source>
</evidence>
<feature type="transmembrane region" description="Helical" evidence="6">
    <location>
        <begin position="153"/>
        <end position="174"/>
    </location>
</feature>
<gene>
    <name evidence="7" type="ORF">CLV47_102260</name>
</gene>
<feature type="transmembrane region" description="Helical" evidence="6">
    <location>
        <begin position="180"/>
        <end position="199"/>
    </location>
</feature>
<accession>A0A2T1A4P5</accession>
<keyword evidence="3 6" id="KW-0812">Transmembrane</keyword>
<comment type="subcellular location">
    <subcellularLocation>
        <location evidence="1">Membrane</location>
        <topology evidence="1">Multi-pass membrane protein</topology>
    </subcellularLocation>
</comment>
<reference evidence="7 8" key="1">
    <citation type="submission" date="2018-03" db="EMBL/GenBank/DDBJ databases">
        <title>Genomic Encyclopedia of Archaeal and Bacterial Type Strains, Phase II (KMG-II): from individual species to whole genera.</title>
        <authorList>
            <person name="Goeker M."/>
        </authorList>
    </citation>
    <scope>NUCLEOTIDE SEQUENCE [LARGE SCALE GENOMIC DNA]</scope>
    <source>
        <strain evidence="7 8">DSM 100065</strain>
    </source>
</reference>
<feature type="transmembrane region" description="Helical" evidence="6">
    <location>
        <begin position="336"/>
        <end position="358"/>
    </location>
</feature>
<feature type="transmembrane region" description="Helical" evidence="6">
    <location>
        <begin position="225"/>
        <end position="246"/>
    </location>
</feature>